<keyword evidence="2" id="KW-1185">Reference proteome</keyword>
<organism evidence="1 2">
    <name type="scientific">Manihot esculenta</name>
    <name type="common">Cassava</name>
    <name type="synonym">Jatropha manihot</name>
    <dbReference type="NCBI Taxonomy" id="3983"/>
    <lineage>
        <taxon>Eukaryota</taxon>
        <taxon>Viridiplantae</taxon>
        <taxon>Streptophyta</taxon>
        <taxon>Embryophyta</taxon>
        <taxon>Tracheophyta</taxon>
        <taxon>Spermatophyta</taxon>
        <taxon>Magnoliopsida</taxon>
        <taxon>eudicotyledons</taxon>
        <taxon>Gunneridae</taxon>
        <taxon>Pentapetalae</taxon>
        <taxon>rosids</taxon>
        <taxon>fabids</taxon>
        <taxon>Malpighiales</taxon>
        <taxon>Euphorbiaceae</taxon>
        <taxon>Crotonoideae</taxon>
        <taxon>Manihoteae</taxon>
        <taxon>Manihot</taxon>
    </lineage>
</organism>
<reference evidence="2" key="1">
    <citation type="journal article" date="2016" name="Nat. Biotechnol.">
        <title>Sequencing wild and cultivated cassava and related species reveals extensive interspecific hybridization and genetic diversity.</title>
        <authorList>
            <person name="Bredeson J.V."/>
            <person name="Lyons J.B."/>
            <person name="Prochnik S.E."/>
            <person name="Wu G.A."/>
            <person name="Ha C.M."/>
            <person name="Edsinger-Gonzales E."/>
            <person name="Grimwood J."/>
            <person name="Schmutz J."/>
            <person name="Rabbi I.Y."/>
            <person name="Egesi C."/>
            <person name="Nauluvula P."/>
            <person name="Lebot V."/>
            <person name="Ndunguru J."/>
            <person name="Mkamilo G."/>
            <person name="Bart R.S."/>
            <person name="Setter T.L."/>
            <person name="Gleadow R.M."/>
            <person name="Kulakow P."/>
            <person name="Ferguson M.E."/>
            <person name="Rounsley S."/>
            <person name="Rokhsar D.S."/>
        </authorList>
    </citation>
    <scope>NUCLEOTIDE SEQUENCE [LARGE SCALE GENOMIC DNA]</scope>
    <source>
        <strain evidence="2">cv. AM560-2</strain>
    </source>
</reference>
<gene>
    <name evidence="1" type="ORF">MANES_13G133801v8</name>
</gene>
<dbReference type="Proteomes" id="UP000091857">
    <property type="component" value="Chromosome 13"/>
</dbReference>
<sequence length="80" mass="9465">MEERREEGEMPFAGYDWKGLIVQMSLESSLFMSQLWDSSPFSYLHHCHASNLLKIVHDSLRIEILQQFGTCRFKLLLYLI</sequence>
<protein>
    <submittedName>
        <fullName evidence="1">Uncharacterized protein</fullName>
    </submittedName>
</protein>
<evidence type="ECO:0000313" key="1">
    <source>
        <dbReference type="EMBL" id="KAG8641295.1"/>
    </source>
</evidence>
<proteinExistence type="predicted"/>
<accession>A0ACB7GMV9</accession>
<dbReference type="EMBL" id="CM004399">
    <property type="protein sequence ID" value="KAG8641295.1"/>
    <property type="molecule type" value="Genomic_DNA"/>
</dbReference>
<name>A0ACB7GMV9_MANES</name>
<evidence type="ECO:0000313" key="2">
    <source>
        <dbReference type="Proteomes" id="UP000091857"/>
    </source>
</evidence>
<comment type="caution">
    <text evidence="1">The sequence shown here is derived from an EMBL/GenBank/DDBJ whole genome shotgun (WGS) entry which is preliminary data.</text>
</comment>